<dbReference type="PANTHER" id="PTHR16131">
    <property type="entry name" value="LIGAND-DEPENDENT NUCLEAR RECEPTOR-INTERACTING FACTOR 1"/>
    <property type="match status" value="1"/>
</dbReference>
<name>A0AAD5FFS5_SILAS</name>
<proteinExistence type="predicted"/>
<dbReference type="GO" id="GO:0042974">
    <property type="term" value="F:nuclear retinoic acid receptor binding"/>
    <property type="evidence" value="ECO:0007669"/>
    <property type="project" value="InterPro"/>
</dbReference>
<feature type="compositionally biased region" description="Basic and acidic residues" evidence="1">
    <location>
        <begin position="361"/>
        <end position="374"/>
    </location>
</feature>
<gene>
    <name evidence="2" type="ORF">C0J50_3745</name>
</gene>
<keyword evidence="2" id="KW-0675">Receptor</keyword>
<evidence type="ECO:0000256" key="1">
    <source>
        <dbReference type="SAM" id="MobiDB-lite"/>
    </source>
</evidence>
<sequence>LHSGTGVYYQAMPAVGPDGKNVMKLIPVKQVNGHFVHTQVPLSRNVCIPAHTSSVPLPQNRIPTLQPTADGRFILKTPLEVNTVFNSVKGPHVMGSSNALLQPSANQVHVPLITQTSLSAVQPINKAVIIPDGLPNTVKIPALPSGHYLQIPSNATVRTLPASALPTSIKNRICHSTNEPNPVKGLPMVLYVSPVSSLKLDQQSSCPTNPSEIPKTLSPAATVNVVKSSGELSRNDQGGSAPMKWVVEERAGSSGQYLIPVTSPNMSSDILKAVQQMESSRPANQVGKESVPADISKETVTPGNDNALVMCNGKVYFVAKRNSEVTKDMITNTESVPQPKKSAQSPTAALSTAGSNVTQKQDPKSLAADKKPSDVIDLCDDDDEGSACMAYASIIQPSDLVNEHDEDSNVIFVSYIPPKSSETETSKEVTETISLTDCVKDTDKSTSDTETTKTQGEVNSTCSAELDTNQCEAMHVNEPALEEKEDPAEQLEVVCGQQTDVTEKVQQLERLFNIRVQVNMQEAVISCAVVYFFSKQSFEEMVPDPIPPPKSDSELRRTFGITCDLSVSLQKIEAQEDKVKKLVNKRTIDGIRKLIHNSNVETKSKQLIKTQVPKLVKSSKRKRIERTRGKKGSGPVSMNAHLSPPSTGSIECDDATQSGSAEQSTDTQIHQNCEGAENEITSTSGADKVPDITTDVPCFSASSEPVQIHATKSESNSSACCSQLRKTPPRSSKGCGRVCTACPCGTTVGRVAANSPSKPQETPSPCSKSESSRDVNTADRLADSDASLTNNSNSSSELGKSANSGSQSEVNKDVKGTLIIKGTNQPATIGTCSSSRYTKDKTGDKSTGSQVETCVQMPPKELKSVPSSDRQLYYTTYKIPKELYSPVVLDPEEIKRQERIKRLKDLLQEKEAALEKLR</sequence>
<dbReference type="Proteomes" id="UP001205998">
    <property type="component" value="Unassembled WGS sequence"/>
</dbReference>
<feature type="compositionally biased region" description="Polar residues" evidence="1">
    <location>
        <begin position="754"/>
        <end position="769"/>
    </location>
</feature>
<feature type="region of interest" description="Disordered" evidence="1">
    <location>
        <begin position="276"/>
        <end position="304"/>
    </location>
</feature>
<dbReference type="PANTHER" id="PTHR16131:SF2">
    <property type="entry name" value="LIGAND-DEPENDENT NUCLEAR RECEPTOR-INTERACTING FACTOR 1"/>
    <property type="match status" value="1"/>
</dbReference>
<comment type="caution">
    <text evidence="2">The sequence shown here is derived from an EMBL/GenBank/DDBJ whole genome shotgun (WGS) entry which is preliminary data.</text>
</comment>
<dbReference type="Pfam" id="PF15741">
    <property type="entry name" value="LRIF1"/>
    <property type="match status" value="1"/>
</dbReference>
<accession>A0AAD5FFS5</accession>
<feature type="compositionally biased region" description="Basic residues" evidence="1">
    <location>
        <begin position="618"/>
        <end position="631"/>
    </location>
</feature>
<protein>
    <submittedName>
        <fullName evidence="2">Ligand-dependent nuclear receptor-interacting factor 1</fullName>
    </submittedName>
</protein>
<feature type="region of interest" description="Disordered" evidence="1">
    <location>
        <begin position="709"/>
        <end position="733"/>
    </location>
</feature>
<dbReference type="EMBL" id="MU559653">
    <property type="protein sequence ID" value="KAI5614024.1"/>
    <property type="molecule type" value="Genomic_DNA"/>
</dbReference>
<feature type="compositionally biased region" description="Polar residues" evidence="1">
    <location>
        <begin position="331"/>
        <end position="360"/>
    </location>
</feature>
<reference evidence="2" key="1">
    <citation type="submission" date="2018-07" db="EMBL/GenBank/DDBJ databases">
        <title>Comparative genomics of catfishes provides insights into carnivory and benthic adaptation.</title>
        <authorList>
            <person name="Zhang Y."/>
            <person name="Wang D."/>
            <person name="Peng Z."/>
            <person name="Zheng S."/>
            <person name="Shao F."/>
            <person name="Tao W."/>
        </authorList>
    </citation>
    <scope>NUCLEOTIDE SEQUENCE</scope>
    <source>
        <strain evidence="2">Chongqing</strain>
    </source>
</reference>
<feature type="region of interest" description="Disordered" evidence="1">
    <location>
        <begin position="830"/>
        <end position="850"/>
    </location>
</feature>
<feature type="compositionally biased region" description="Polar residues" evidence="1">
    <location>
        <begin position="797"/>
        <end position="809"/>
    </location>
</feature>
<dbReference type="InterPro" id="IPR026191">
    <property type="entry name" value="LRIF1"/>
</dbReference>
<keyword evidence="3" id="KW-1185">Reference proteome</keyword>
<evidence type="ECO:0000313" key="3">
    <source>
        <dbReference type="Proteomes" id="UP001205998"/>
    </source>
</evidence>
<feature type="compositionally biased region" description="Polar residues" evidence="1">
    <location>
        <begin position="644"/>
        <end position="669"/>
    </location>
</feature>
<feature type="non-terminal residue" evidence="2">
    <location>
        <position position="918"/>
    </location>
</feature>
<evidence type="ECO:0000313" key="2">
    <source>
        <dbReference type="EMBL" id="KAI5614024.1"/>
    </source>
</evidence>
<dbReference type="AlphaFoldDB" id="A0AAD5FFS5"/>
<feature type="region of interest" description="Disordered" evidence="1">
    <location>
        <begin position="618"/>
        <end position="669"/>
    </location>
</feature>
<feature type="non-terminal residue" evidence="2">
    <location>
        <position position="1"/>
    </location>
</feature>
<dbReference type="GO" id="GO:0006355">
    <property type="term" value="P:regulation of DNA-templated transcription"/>
    <property type="evidence" value="ECO:0007669"/>
    <property type="project" value="InterPro"/>
</dbReference>
<feature type="region of interest" description="Disordered" evidence="1">
    <location>
        <begin position="331"/>
        <end position="378"/>
    </location>
</feature>
<feature type="region of interest" description="Disordered" evidence="1">
    <location>
        <begin position="750"/>
        <end position="811"/>
    </location>
</feature>
<feature type="compositionally biased region" description="Basic and acidic residues" evidence="1">
    <location>
        <begin position="770"/>
        <end position="783"/>
    </location>
</feature>
<organism evidence="2 3">
    <name type="scientific">Silurus asotus</name>
    <name type="common">Amur catfish</name>
    <name type="synonym">Parasilurus asotus</name>
    <dbReference type="NCBI Taxonomy" id="30991"/>
    <lineage>
        <taxon>Eukaryota</taxon>
        <taxon>Metazoa</taxon>
        <taxon>Chordata</taxon>
        <taxon>Craniata</taxon>
        <taxon>Vertebrata</taxon>
        <taxon>Euteleostomi</taxon>
        <taxon>Actinopterygii</taxon>
        <taxon>Neopterygii</taxon>
        <taxon>Teleostei</taxon>
        <taxon>Ostariophysi</taxon>
        <taxon>Siluriformes</taxon>
        <taxon>Siluridae</taxon>
        <taxon>Silurus</taxon>
    </lineage>
</organism>
<feature type="compositionally biased region" description="Polar residues" evidence="1">
    <location>
        <begin position="713"/>
        <end position="725"/>
    </location>
</feature>